<dbReference type="STRING" id="1408157.A0A1J7IQ22"/>
<keyword evidence="5" id="KW-1185">Reference proteome</keyword>
<dbReference type="OrthoDB" id="1933717at2759"/>
<keyword evidence="2" id="KW-0521">NADP</keyword>
<organism evidence="4 5">
    <name type="scientific">Coniochaeta ligniaria NRRL 30616</name>
    <dbReference type="NCBI Taxonomy" id="1408157"/>
    <lineage>
        <taxon>Eukaryota</taxon>
        <taxon>Fungi</taxon>
        <taxon>Dikarya</taxon>
        <taxon>Ascomycota</taxon>
        <taxon>Pezizomycotina</taxon>
        <taxon>Sordariomycetes</taxon>
        <taxon>Sordariomycetidae</taxon>
        <taxon>Coniochaetales</taxon>
        <taxon>Coniochaetaceae</taxon>
        <taxon>Coniochaeta</taxon>
    </lineage>
</organism>
<keyword evidence="3" id="KW-0560">Oxidoreductase</keyword>
<evidence type="ECO:0000313" key="4">
    <source>
        <dbReference type="EMBL" id="OIW29291.1"/>
    </source>
</evidence>
<dbReference type="Gene3D" id="3.40.50.720">
    <property type="entry name" value="NAD(P)-binding Rossmann-like Domain"/>
    <property type="match status" value="1"/>
</dbReference>
<protein>
    <submittedName>
        <fullName evidence="4">NAD(P)-binding protein</fullName>
    </submittedName>
</protein>
<dbReference type="Pfam" id="PF00106">
    <property type="entry name" value="adh_short"/>
    <property type="match status" value="1"/>
</dbReference>
<comment type="similarity">
    <text evidence="1">Belongs to the short-chain dehydrogenases/reductases (SDR) family.</text>
</comment>
<dbReference type="AlphaFoldDB" id="A0A1J7IQ22"/>
<dbReference type="PANTHER" id="PTHR43618:SF8">
    <property type="entry name" value="7ALPHA-HYDROXYSTEROID DEHYDROGENASE"/>
    <property type="match status" value="1"/>
</dbReference>
<dbReference type="EMBL" id="KV875098">
    <property type="protein sequence ID" value="OIW29291.1"/>
    <property type="molecule type" value="Genomic_DNA"/>
</dbReference>
<dbReference type="PRINTS" id="PR00081">
    <property type="entry name" value="GDHRDH"/>
</dbReference>
<evidence type="ECO:0000313" key="5">
    <source>
        <dbReference type="Proteomes" id="UP000182658"/>
    </source>
</evidence>
<dbReference type="InterPro" id="IPR052178">
    <property type="entry name" value="Sec_Metab_Biosynth_SDR"/>
</dbReference>
<dbReference type="SUPFAM" id="SSF51735">
    <property type="entry name" value="NAD(P)-binding Rossmann-fold domains"/>
    <property type="match status" value="1"/>
</dbReference>
<dbReference type="GO" id="GO:0016491">
    <property type="term" value="F:oxidoreductase activity"/>
    <property type="evidence" value="ECO:0007669"/>
    <property type="project" value="UniProtKB-KW"/>
</dbReference>
<dbReference type="PANTHER" id="PTHR43618">
    <property type="entry name" value="7-ALPHA-HYDROXYSTEROID DEHYDROGENASE"/>
    <property type="match status" value="1"/>
</dbReference>
<proteinExistence type="inferred from homology"/>
<dbReference type="InParanoid" id="A0A1J7IQ22"/>
<dbReference type="InterPro" id="IPR036291">
    <property type="entry name" value="NAD(P)-bd_dom_sf"/>
</dbReference>
<name>A0A1J7IQ22_9PEZI</name>
<dbReference type="InterPro" id="IPR002347">
    <property type="entry name" value="SDR_fam"/>
</dbReference>
<evidence type="ECO:0000256" key="2">
    <source>
        <dbReference type="ARBA" id="ARBA00022857"/>
    </source>
</evidence>
<gene>
    <name evidence="4" type="ORF">CONLIGDRAFT_715654</name>
</gene>
<sequence length="304" mass="33294">MGLTTITLKSPFIKTYHKTSYPAISPLRPELSQVGKTVLIAGGSTGIGYAIAQGFVQAKASRVIILGRRQDVVEASAAKLAAESADKKTSVVGLQCDIVDLSDSQKLWAGFKEDDIFIDVLVMNAAVVGGVSKLMEGGVEKTWRAFEVNVRTLLDFAWRFEQQEGDRLKHLINISTSGIHNFNTDSKPIPLYGLTKNAGTLAMQQYARQVDPSKLRIISIQPGGVLTEMARSNGMDESVYDWDHETLPGHFSVWATSGEAKFLHGRFVPVHWDVDELKGSAMRQAIDEDYHFLTVGVIGVIGDK</sequence>
<evidence type="ECO:0000256" key="1">
    <source>
        <dbReference type="ARBA" id="ARBA00006484"/>
    </source>
</evidence>
<reference evidence="4 5" key="1">
    <citation type="submission" date="2016-10" db="EMBL/GenBank/DDBJ databases">
        <title>Draft genome sequence of Coniochaeta ligniaria NRRL30616, a lignocellulolytic fungus for bioabatement of inhibitors in plant biomass hydrolysates.</title>
        <authorList>
            <consortium name="DOE Joint Genome Institute"/>
            <person name="Jimenez D.J."/>
            <person name="Hector R.E."/>
            <person name="Riley R."/>
            <person name="Sun H."/>
            <person name="Grigoriev I.V."/>
            <person name="Van Elsas J.D."/>
            <person name="Nichols N.N."/>
        </authorList>
    </citation>
    <scope>NUCLEOTIDE SEQUENCE [LARGE SCALE GENOMIC DNA]</scope>
    <source>
        <strain evidence="4 5">NRRL 30616</strain>
    </source>
</reference>
<dbReference type="Proteomes" id="UP000182658">
    <property type="component" value="Unassembled WGS sequence"/>
</dbReference>
<accession>A0A1J7IQ22</accession>
<evidence type="ECO:0000256" key="3">
    <source>
        <dbReference type="ARBA" id="ARBA00023002"/>
    </source>
</evidence>